<evidence type="ECO:0000313" key="1">
    <source>
        <dbReference type="EMBL" id="CAE8586880.1"/>
    </source>
</evidence>
<organism evidence="1 2">
    <name type="scientific">Polarella glacialis</name>
    <name type="common">Dinoflagellate</name>
    <dbReference type="NCBI Taxonomy" id="89957"/>
    <lineage>
        <taxon>Eukaryota</taxon>
        <taxon>Sar</taxon>
        <taxon>Alveolata</taxon>
        <taxon>Dinophyceae</taxon>
        <taxon>Suessiales</taxon>
        <taxon>Suessiaceae</taxon>
        <taxon>Polarella</taxon>
    </lineage>
</organism>
<gene>
    <name evidence="1" type="ORF">PGLA1383_LOCUS5727</name>
</gene>
<feature type="non-terminal residue" evidence="1">
    <location>
        <position position="1"/>
    </location>
</feature>
<sequence length="103" mass="11314">NNSNWFELPASLIAGSAPLFSQLSAMDSPTGAQRKMALEQTIKKTEEDAGRMAPGFLKPCFPCCGGPVLTLKVFEFALPDEKKDDLLKGYESYVEAKEELKNL</sequence>
<keyword evidence="2" id="KW-1185">Reference proteome</keyword>
<accession>A0A813DL79</accession>
<comment type="caution">
    <text evidence="1">The sequence shown here is derived from an EMBL/GenBank/DDBJ whole genome shotgun (WGS) entry which is preliminary data.</text>
</comment>
<protein>
    <submittedName>
        <fullName evidence="1">Uncharacterized protein</fullName>
    </submittedName>
</protein>
<reference evidence="1" key="1">
    <citation type="submission" date="2021-02" db="EMBL/GenBank/DDBJ databases">
        <authorList>
            <person name="Dougan E. K."/>
            <person name="Rhodes N."/>
            <person name="Thang M."/>
            <person name="Chan C."/>
        </authorList>
    </citation>
    <scope>NUCLEOTIDE SEQUENCE</scope>
</reference>
<evidence type="ECO:0000313" key="2">
    <source>
        <dbReference type="Proteomes" id="UP000654075"/>
    </source>
</evidence>
<dbReference type="AlphaFoldDB" id="A0A813DL79"/>
<name>A0A813DL79_POLGL</name>
<dbReference type="EMBL" id="CAJNNV010002260">
    <property type="protein sequence ID" value="CAE8586880.1"/>
    <property type="molecule type" value="Genomic_DNA"/>
</dbReference>
<dbReference type="Proteomes" id="UP000654075">
    <property type="component" value="Unassembled WGS sequence"/>
</dbReference>
<proteinExistence type="predicted"/>